<protein>
    <submittedName>
        <fullName evidence="1">Uncharacterized protein</fullName>
    </submittedName>
</protein>
<evidence type="ECO:0000313" key="1">
    <source>
        <dbReference type="EMBL" id="KDR51621.1"/>
    </source>
</evidence>
<dbReference type="PATRIC" id="fig|1122985.7.peg.2429"/>
<keyword evidence="2" id="KW-1185">Reference proteome</keyword>
<name>A0A069QP60_HOYLO</name>
<gene>
    <name evidence="1" type="ORF">HMPREF1991_02343</name>
</gene>
<comment type="caution">
    <text evidence="1">The sequence shown here is derived from an EMBL/GenBank/DDBJ whole genome shotgun (WGS) entry which is preliminary data.</text>
</comment>
<dbReference type="Proteomes" id="UP000027442">
    <property type="component" value="Unassembled WGS sequence"/>
</dbReference>
<proteinExistence type="predicted"/>
<dbReference type="HOGENOM" id="CLU_3294289_0_0_10"/>
<accession>A0A069QP60</accession>
<sequence length="40" mass="4580">MFFKNMSIFSSAKQDARFLSKRPCCVSSQVSFHNPLVMPL</sequence>
<reference evidence="1 2" key="1">
    <citation type="submission" date="2013-08" db="EMBL/GenBank/DDBJ databases">
        <authorList>
            <person name="Weinstock G."/>
            <person name="Sodergren E."/>
            <person name="Wylie T."/>
            <person name="Fulton L."/>
            <person name="Fulton R."/>
            <person name="Fronick C."/>
            <person name="O'Laughlin M."/>
            <person name="Godfrey J."/>
            <person name="Miner T."/>
            <person name="Herter B."/>
            <person name="Appelbaum E."/>
            <person name="Cordes M."/>
            <person name="Lek S."/>
            <person name="Wollam A."/>
            <person name="Pepin K.H."/>
            <person name="Palsikar V.B."/>
            <person name="Mitreva M."/>
            <person name="Wilson R.K."/>
        </authorList>
    </citation>
    <scope>NUCLEOTIDE SEQUENCE [LARGE SCALE GENOMIC DNA]</scope>
    <source>
        <strain evidence="1 2">ATCC 15930</strain>
    </source>
</reference>
<organism evidence="1 2">
    <name type="scientific">Hoylesella loescheii DSM 19665 = JCM 12249 = ATCC 15930</name>
    <dbReference type="NCBI Taxonomy" id="1122985"/>
    <lineage>
        <taxon>Bacteria</taxon>
        <taxon>Pseudomonadati</taxon>
        <taxon>Bacteroidota</taxon>
        <taxon>Bacteroidia</taxon>
        <taxon>Bacteroidales</taxon>
        <taxon>Prevotellaceae</taxon>
        <taxon>Hoylesella</taxon>
    </lineage>
</organism>
<dbReference type="AlphaFoldDB" id="A0A069QP60"/>
<dbReference type="EMBL" id="JNGW01000098">
    <property type="protein sequence ID" value="KDR51621.1"/>
    <property type="molecule type" value="Genomic_DNA"/>
</dbReference>
<evidence type="ECO:0000313" key="2">
    <source>
        <dbReference type="Proteomes" id="UP000027442"/>
    </source>
</evidence>